<evidence type="ECO:0000313" key="3">
    <source>
        <dbReference type="EMBL" id="KAF0568560.1"/>
    </source>
</evidence>
<name>A0A6N7C1E3_9GAMM</name>
<keyword evidence="2" id="KW-0472">Membrane</keyword>
<protein>
    <recommendedName>
        <fullName evidence="5">Preprotein translocase subunit SecA</fullName>
    </recommendedName>
</protein>
<keyword evidence="4" id="KW-1185">Reference proteome</keyword>
<comment type="caution">
    <text evidence="3">The sequence shown here is derived from an EMBL/GenBank/DDBJ whole genome shotgun (WGS) entry which is preliminary data.</text>
</comment>
<sequence>MTVPTSTTSSPLATESVLSQPPYPISDEPPKPNHPKPSRFKLTYDIVMIIAISIDLLLISIDAILMSNFSSNAAEWLTISEALNWYQTTLHDPLRTAGGFFTIFLVVELLLRWAIAIKQKVYYRWFFFPFVHWYEVLGCFPQLRALRLLRAVVIGRRLYQLGYQVLPQAWINRIKFYIDLLLEELSDRVILTAIQNFRQELTSSDTHKSFIESTIAKNRNEIEAAVLSVLRTELAPKLQELTASSGGGSILASEMGNAIEEGLANTPELRRYLRMIPIAGSLIESQLHHVGHNIGENVVNALNKRLLDPKRLDILMMEIASGIAQIDTNNTALDTLISSIIDDSLTAFEAQVKVQQWKHQDILNL</sequence>
<dbReference type="AlphaFoldDB" id="A0A6N7C1E3"/>
<keyword evidence="2" id="KW-0812">Transmembrane</keyword>
<feature type="transmembrane region" description="Helical" evidence="2">
    <location>
        <begin position="46"/>
        <end position="66"/>
    </location>
</feature>
<organism evidence="3 4">
    <name type="scientific">Psychrobacter nivimaris</name>
    <dbReference type="NCBI Taxonomy" id="281738"/>
    <lineage>
        <taxon>Bacteria</taxon>
        <taxon>Pseudomonadati</taxon>
        <taxon>Pseudomonadota</taxon>
        <taxon>Gammaproteobacteria</taxon>
        <taxon>Moraxellales</taxon>
        <taxon>Moraxellaceae</taxon>
        <taxon>Psychrobacter</taxon>
    </lineage>
</organism>
<evidence type="ECO:0000256" key="2">
    <source>
        <dbReference type="SAM" id="Phobius"/>
    </source>
</evidence>
<evidence type="ECO:0000256" key="1">
    <source>
        <dbReference type="SAM" id="MobiDB-lite"/>
    </source>
</evidence>
<evidence type="ECO:0000313" key="4">
    <source>
        <dbReference type="Proteomes" id="UP000471465"/>
    </source>
</evidence>
<keyword evidence="2" id="KW-1133">Transmembrane helix</keyword>
<feature type="compositionally biased region" description="Polar residues" evidence="1">
    <location>
        <begin position="1"/>
        <end position="19"/>
    </location>
</feature>
<evidence type="ECO:0008006" key="5">
    <source>
        <dbReference type="Google" id="ProtNLM"/>
    </source>
</evidence>
<dbReference type="EMBL" id="VZIZ01000019">
    <property type="protein sequence ID" value="KAF0568560.1"/>
    <property type="molecule type" value="Genomic_DNA"/>
</dbReference>
<accession>A0A6N7C1E3</accession>
<gene>
    <name evidence="3" type="ORF">FQV37_969</name>
</gene>
<feature type="region of interest" description="Disordered" evidence="1">
    <location>
        <begin position="1"/>
        <end position="36"/>
    </location>
</feature>
<dbReference type="Proteomes" id="UP000471465">
    <property type="component" value="Unassembled WGS sequence"/>
</dbReference>
<proteinExistence type="predicted"/>
<feature type="transmembrane region" description="Helical" evidence="2">
    <location>
        <begin position="97"/>
        <end position="115"/>
    </location>
</feature>
<dbReference type="RefSeq" id="WP_227526578.1">
    <property type="nucleotide sequence ID" value="NZ_VZIZ01000019.1"/>
</dbReference>
<reference evidence="3 4" key="1">
    <citation type="submission" date="2019-09" db="EMBL/GenBank/DDBJ databases">
        <title>Draft genome sequence of Psychrobacter nivimaris LAMA 639, in search for biotechnological relevant genes.</title>
        <authorList>
            <person name="Lima A.O.S."/>
            <person name="Staloch B.E.K."/>
            <person name="Freitas R.C."/>
            <person name="Niero H."/>
            <person name="Silva M.A.C."/>
        </authorList>
    </citation>
    <scope>NUCLEOTIDE SEQUENCE [LARGE SCALE GENOMIC DNA]</scope>
    <source>
        <strain evidence="3 4">LAMA 639</strain>
    </source>
</reference>